<dbReference type="SUPFAM" id="SSF57625">
    <property type="entry name" value="Invertebrate chitin-binding proteins"/>
    <property type="match status" value="1"/>
</dbReference>
<keyword evidence="3" id="KW-1185">Reference proteome</keyword>
<dbReference type="VEuPathDB" id="VectorBase:LDEU010059"/>
<proteinExistence type="predicted"/>
<comment type="caution">
    <text evidence="2">The sequence shown here is derived from an EMBL/GenBank/DDBJ whole genome shotgun (WGS) entry which is preliminary data.</text>
</comment>
<sequence>MNVYLLYLKNIIKSVDEYYRDPEKCESYHRCWARSQHAQFWCGPGTVFNTKFNVCDHNYNVNCDSKPNFVKTTKSTTLKPKENVEEKVTVSTKLINDCEHAQLD</sequence>
<dbReference type="AlphaFoldDB" id="A0A443S3D5"/>
<dbReference type="GO" id="GO:0008061">
    <property type="term" value="F:chitin binding"/>
    <property type="evidence" value="ECO:0007669"/>
    <property type="project" value="InterPro"/>
</dbReference>
<dbReference type="GO" id="GO:0005576">
    <property type="term" value="C:extracellular region"/>
    <property type="evidence" value="ECO:0007669"/>
    <property type="project" value="InterPro"/>
</dbReference>
<dbReference type="Gene3D" id="2.170.140.10">
    <property type="entry name" value="Chitin binding domain"/>
    <property type="match status" value="1"/>
</dbReference>
<reference evidence="2 3" key="1">
    <citation type="journal article" date="2018" name="Gigascience">
        <title>Genomes of trombidid mites reveal novel predicted allergens and laterally-transferred genes associated with secondary metabolism.</title>
        <authorList>
            <person name="Dong X."/>
            <person name="Chaisiri K."/>
            <person name="Xia D."/>
            <person name="Armstrong S.D."/>
            <person name="Fang Y."/>
            <person name="Donnelly M.J."/>
            <person name="Kadowaki T."/>
            <person name="McGarry J.W."/>
            <person name="Darby A.C."/>
            <person name="Makepeace B.L."/>
        </authorList>
    </citation>
    <scope>NUCLEOTIDE SEQUENCE [LARGE SCALE GENOMIC DNA]</scope>
    <source>
        <strain evidence="2">UoL-UT</strain>
    </source>
</reference>
<evidence type="ECO:0000313" key="2">
    <source>
        <dbReference type="EMBL" id="RWS21981.1"/>
    </source>
</evidence>
<dbReference type="OrthoDB" id="6020543at2759"/>
<dbReference type="Pfam" id="PF01607">
    <property type="entry name" value="CBM_14"/>
    <property type="match status" value="1"/>
</dbReference>
<protein>
    <recommendedName>
        <fullName evidence="1">Chitin-binding type-2 domain-containing protein</fullName>
    </recommendedName>
</protein>
<dbReference type="SMART" id="SM00494">
    <property type="entry name" value="ChtBD2"/>
    <property type="match status" value="1"/>
</dbReference>
<feature type="domain" description="Chitin-binding type-2" evidence="1">
    <location>
        <begin position="8"/>
        <end position="65"/>
    </location>
</feature>
<name>A0A443S3D5_9ACAR</name>
<dbReference type="EMBL" id="NCKV01010155">
    <property type="protein sequence ID" value="RWS21981.1"/>
    <property type="molecule type" value="Genomic_DNA"/>
</dbReference>
<accession>A0A443S3D5</accession>
<evidence type="ECO:0000259" key="1">
    <source>
        <dbReference type="PROSITE" id="PS50940"/>
    </source>
</evidence>
<dbReference type="InterPro" id="IPR036508">
    <property type="entry name" value="Chitin-bd_dom_sf"/>
</dbReference>
<dbReference type="PROSITE" id="PS50940">
    <property type="entry name" value="CHIT_BIND_II"/>
    <property type="match status" value="1"/>
</dbReference>
<organism evidence="2 3">
    <name type="scientific">Leptotrombidium deliense</name>
    <dbReference type="NCBI Taxonomy" id="299467"/>
    <lineage>
        <taxon>Eukaryota</taxon>
        <taxon>Metazoa</taxon>
        <taxon>Ecdysozoa</taxon>
        <taxon>Arthropoda</taxon>
        <taxon>Chelicerata</taxon>
        <taxon>Arachnida</taxon>
        <taxon>Acari</taxon>
        <taxon>Acariformes</taxon>
        <taxon>Trombidiformes</taxon>
        <taxon>Prostigmata</taxon>
        <taxon>Anystina</taxon>
        <taxon>Parasitengona</taxon>
        <taxon>Trombiculoidea</taxon>
        <taxon>Trombiculidae</taxon>
        <taxon>Leptotrombidium</taxon>
    </lineage>
</organism>
<gene>
    <name evidence="2" type="ORF">B4U80_14078</name>
</gene>
<evidence type="ECO:0000313" key="3">
    <source>
        <dbReference type="Proteomes" id="UP000288716"/>
    </source>
</evidence>
<dbReference type="Proteomes" id="UP000288716">
    <property type="component" value="Unassembled WGS sequence"/>
</dbReference>
<dbReference type="InterPro" id="IPR002557">
    <property type="entry name" value="Chitin-bd_dom"/>
</dbReference>